<feature type="domain" description="FAD dependent oxidoreductase central" evidence="5">
    <location>
        <begin position="367"/>
        <end position="421"/>
    </location>
</feature>
<dbReference type="Pfam" id="PF16350">
    <property type="entry name" value="FAO_M"/>
    <property type="match status" value="1"/>
</dbReference>
<dbReference type="RefSeq" id="WP_378263703.1">
    <property type="nucleotide sequence ID" value="NZ_JBHSIT010000015.1"/>
</dbReference>
<dbReference type="Gene3D" id="3.30.1360.120">
    <property type="entry name" value="Probable tRNA modification gtpase trme, domain 1"/>
    <property type="match status" value="1"/>
</dbReference>
<reference evidence="7" key="1">
    <citation type="journal article" date="2019" name="Int. J. Syst. Evol. Microbiol.">
        <title>The Global Catalogue of Microorganisms (GCM) 10K type strain sequencing project: providing services to taxonomists for standard genome sequencing and annotation.</title>
        <authorList>
            <consortium name="The Broad Institute Genomics Platform"/>
            <consortium name="The Broad Institute Genome Sequencing Center for Infectious Disease"/>
            <person name="Wu L."/>
            <person name="Ma J."/>
        </authorList>
    </citation>
    <scope>NUCLEOTIDE SEQUENCE [LARGE SCALE GENOMIC DNA]</scope>
    <source>
        <strain evidence="7">KLKA75</strain>
    </source>
</reference>
<dbReference type="InterPro" id="IPR013977">
    <property type="entry name" value="GcvT_C"/>
</dbReference>
<dbReference type="InterPro" id="IPR028896">
    <property type="entry name" value="GcvT/YgfZ/DmdA"/>
</dbReference>
<gene>
    <name evidence="6" type="ORF">ACFPCY_37820</name>
</gene>
<dbReference type="InterPro" id="IPR029043">
    <property type="entry name" value="GcvT/YgfZ_C"/>
</dbReference>
<evidence type="ECO:0000313" key="7">
    <source>
        <dbReference type="Proteomes" id="UP001595872"/>
    </source>
</evidence>
<dbReference type="Pfam" id="PF01571">
    <property type="entry name" value="GCV_T"/>
    <property type="match status" value="1"/>
</dbReference>
<dbReference type="InterPro" id="IPR032503">
    <property type="entry name" value="FAO_M"/>
</dbReference>
<evidence type="ECO:0000259" key="2">
    <source>
        <dbReference type="Pfam" id="PF01266"/>
    </source>
</evidence>
<dbReference type="Gene3D" id="3.30.9.10">
    <property type="entry name" value="D-Amino Acid Oxidase, subunit A, domain 2"/>
    <property type="match status" value="1"/>
</dbReference>
<dbReference type="InterPro" id="IPR006222">
    <property type="entry name" value="GCVT_N"/>
</dbReference>
<feature type="domain" description="Aminomethyltransferase C-terminal" evidence="4">
    <location>
        <begin position="705"/>
        <end position="789"/>
    </location>
</feature>
<dbReference type="Gene3D" id="2.40.30.110">
    <property type="entry name" value="Aminomethyltransferase beta-barrel domains"/>
    <property type="match status" value="1"/>
</dbReference>
<dbReference type="SUPFAM" id="SSF54373">
    <property type="entry name" value="FAD-linked reductases, C-terminal domain"/>
    <property type="match status" value="1"/>
</dbReference>
<evidence type="ECO:0000256" key="1">
    <source>
        <dbReference type="ARBA" id="ARBA00008609"/>
    </source>
</evidence>
<evidence type="ECO:0000259" key="4">
    <source>
        <dbReference type="Pfam" id="PF08669"/>
    </source>
</evidence>
<sequence>MVPSRARIVVVGGGIVGTSVAYHLAELGETDVVVLEQGRLSCGTTWHAAGLVGQLRSTENMTRLIRYSTELYGRLEAETGFGTGWKRTGSVSVARTPERMTQLRRTVAAARSYGVEAEEISAAEAGAMWPVMRTDDLVGAVWLPGDGKANPSDLTQALARGASGRGVKVVERVRVTGVDVADGAVRGVRTDHGDIECEIVVNCAGQWAREIGRMAGVTVPLHSAEHYYIVTEQIEGVHPDLPVLRDPDGYTYYKEEVGGLVVGGFEPDAKPWGMDGIPHPFEFQLLDEDWDQFAILMENAIQRVPALDHTGVKKFYNGPESFTPDNNFLLGEAPELRGFFVGAGFNSAGIASAGGAGKALAEWIVAGEPEFDVWPVDLRRFARWADNPAWLHDRVKETLGLHYAMAWPNRELDTARPLRRSPVHHLLKGAWFGSKMGWERVNYFGDPPEYSFGRQNWHDAVEREVKSTREDVALFDQTSFSKFIVKGPNAEKALQWLCTNDVAVEPGRVVYTGLLNDRGGYESDLTLTRIAEDEYLVVTGSAQTTRDLDYLGRNLGDGAEVVDVTGAYAVFGLMGPRSRELLTRVSTADLSNEGFPFGTSRLIDLGYATVRATRVTYVGELGWELYVPAEFAVTVYETLLTQDPAQAGYYAIESMRLERAYRAWGRELTPDRTPIEAGLSFACKKGTPYRGRDVVERQREEGVARKLVTLTLDDPSARLWGGELLLRDGEPAGSVTSAAFGHTLGTSVGMAYVQGGGPLTGDGLLGSEYEVEAAGERHRATVGLRAPYDPTAAKVKS</sequence>
<name>A0ABV9UAI3_9ACTN</name>
<dbReference type="SUPFAM" id="SSF51905">
    <property type="entry name" value="FAD/NAD(P)-binding domain"/>
    <property type="match status" value="1"/>
</dbReference>
<evidence type="ECO:0000259" key="3">
    <source>
        <dbReference type="Pfam" id="PF01571"/>
    </source>
</evidence>
<dbReference type="Pfam" id="PF08669">
    <property type="entry name" value="GCV_T_C"/>
    <property type="match status" value="1"/>
</dbReference>
<dbReference type="InterPro" id="IPR027266">
    <property type="entry name" value="TrmE/GcvT-like"/>
</dbReference>
<dbReference type="Pfam" id="PF01266">
    <property type="entry name" value="DAO"/>
    <property type="match status" value="1"/>
</dbReference>
<dbReference type="Gene3D" id="3.30.70.1400">
    <property type="entry name" value="Aminomethyltransferase beta-barrel domains"/>
    <property type="match status" value="1"/>
</dbReference>
<dbReference type="EMBL" id="JBHSIT010000015">
    <property type="protein sequence ID" value="MFC4913107.1"/>
    <property type="molecule type" value="Genomic_DNA"/>
</dbReference>
<dbReference type="SUPFAM" id="SSF101790">
    <property type="entry name" value="Aminomethyltransferase beta-barrel domain"/>
    <property type="match status" value="1"/>
</dbReference>
<dbReference type="PANTHER" id="PTHR43757:SF15">
    <property type="entry name" value="PYRUVATE DEHYDROGENASE PHOSPHATASE REGULATORY SUBUNIT, MITOCHONDRIAL-LIKE"/>
    <property type="match status" value="1"/>
</dbReference>
<protein>
    <submittedName>
        <fullName evidence="6">FAD-dependent oxidoreductase</fullName>
    </submittedName>
</protein>
<comment type="caution">
    <text evidence="6">The sequence shown here is derived from an EMBL/GenBank/DDBJ whole genome shotgun (WGS) entry which is preliminary data.</text>
</comment>
<feature type="domain" description="GCVT N-terminal" evidence="3">
    <location>
        <begin position="425"/>
        <end position="685"/>
    </location>
</feature>
<organism evidence="6 7">
    <name type="scientific">Actinomadura gamaensis</name>
    <dbReference type="NCBI Taxonomy" id="1763541"/>
    <lineage>
        <taxon>Bacteria</taxon>
        <taxon>Bacillati</taxon>
        <taxon>Actinomycetota</taxon>
        <taxon>Actinomycetes</taxon>
        <taxon>Streptosporangiales</taxon>
        <taxon>Thermomonosporaceae</taxon>
        <taxon>Actinomadura</taxon>
    </lineage>
</organism>
<keyword evidence="7" id="KW-1185">Reference proteome</keyword>
<dbReference type="InterPro" id="IPR006076">
    <property type="entry name" value="FAD-dep_OxRdtase"/>
</dbReference>
<dbReference type="SUPFAM" id="SSF103025">
    <property type="entry name" value="Folate-binding domain"/>
    <property type="match status" value="1"/>
</dbReference>
<feature type="domain" description="FAD dependent oxidoreductase" evidence="2">
    <location>
        <begin position="7"/>
        <end position="363"/>
    </location>
</feature>
<dbReference type="Gene3D" id="3.50.50.60">
    <property type="entry name" value="FAD/NAD(P)-binding domain"/>
    <property type="match status" value="1"/>
</dbReference>
<evidence type="ECO:0000259" key="5">
    <source>
        <dbReference type="Pfam" id="PF16350"/>
    </source>
</evidence>
<dbReference type="InterPro" id="IPR036188">
    <property type="entry name" value="FAD/NAD-bd_sf"/>
</dbReference>
<dbReference type="Proteomes" id="UP001595872">
    <property type="component" value="Unassembled WGS sequence"/>
</dbReference>
<evidence type="ECO:0000313" key="6">
    <source>
        <dbReference type="EMBL" id="MFC4913107.1"/>
    </source>
</evidence>
<accession>A0ABV9UAI3</accession>
<proteinExistence type="inferred from homology"/>
<comment type="similarity">
    <text evidence="1">Belongs to the GcvT family.</text>
</comment>
<dbReference type="PANTHER" id="PTHR43757">
    <property type="entry name" value="AMINOMETHYLTRANSFERASE"/>
    <property type="match status" value="1"/>
</dbReference>